<reference evidence="2 3" key="1">
    <citation type="journal article" date="2013" name="Nature">
        <title>The genomes of four tapeworm species reveal adaptations to parasitism.</title>
        <authorList>
            <person name="Tsai I.J."/>
            <person name="Zarowiecki M."/>
            <person name="Holroyd N."/>
            <person name="Garciarrubio A."/>
            <person name="Sanchez-Flores A."/>
            <person name="Brooks K.L."/>
            <person name="Tracey A."/>
            <person name="Bobes R.J."/>
            <person name="Fragoso G."/>
            <person name="Sciutto E."/>
            <person name="Aslett M."/>
            <person name="Beasley H."/>
            <person name="Bennett H.M."/>
            <person name="Cai J."/>
            <person name="Camicia F."/>
            <person name="Clark R."/>
            <person name="Cucher M."/>
            <person name="De Silva N."/>
            <person name="Day T.A."/>
            <person name="Deplazes P."/>
            <person name="Estrada K."/>
            <person name="Fernandez C."/>
            <person name="Holland P.W."/>
            <person name="Hou J."/>
            <person name="Hu S."/>
            <person name="Huckvale T."/>
            <person name="Hung S.S."/>
            <person name="Kamenetzky L."/>
            <person name="Keane J.A."/>
            <person name="Kiss F."/>
            <person name="Koziol U."/>
            <person name="Lambert O."/>
            <person name="Liu K."/>
            <person name="Luo X."/>
            <person name="Luo Y."/>
            <person name="Macchiaroli N."/>
            <person name="Nichol S."/>
            <person name="Paps J."/>
            <person name="Parkinson J."/>
            <person name="Pouchkina-Stantcheva N."/>
            <person name="Riddiford N."/>
            <person name="Rosenzvit M."/>
            <person name="Salinas G."/>
            <person name="Wasmuth J.D."/>
            <person name="Zamanian M."/>
            <person name="Zheng Y."/>
            <person name="Cai X."/>
            <person name="Soberon X."/>
            <person name="Olson P.D."/>
            <person name="Laclette J.P."/>
            <person name="Brehm K."/>
            <person name="Berriman M."/>
            <person name="Garciarrubio A."/>
            <person name="Bobes R.J."/>
            <person name="Fragoso G."/>
            <person name="Sanchez-Flores A."/>
            <person name="Estrada K."/>
            <person name="Cevallos M.A."/>
            <person name="Morett E."/>
            <person name="Gonzalez V."/>
            <person name="Portillo T."/>
            <person name="Ochoa-Leyva A."/>
            <person name="Jose M.V."/>
            <person name="Sciutto E."/>
            <person name="Landa A."/>
            <person name="Jimenez L."/>
            <person name="Valdes V."/>
            <person name="Carrero J.C."/>
            <person name="Larralde C."/>
            <person name="Morales-Montor J."/>
            <person name="Limon-Lason J."/>
            <person name="Soberon X."/>
            <person name="Laclette J.P."/>
        </authorList>
    </citation>
    <scope>NUCLEOTIDE SEQUENCE [LARGE SCALE GENOMIC DNA]</scope>
</reference>
<dbReference type="WBParaSite" id="EgrG_002049800">
    <property type="protein sequence ID" value="EgrG_002049800"/>
    <property type="gene ID" value="EgrG_002049800"/>
</dbReference>
<organism evidence="2">
    <name type="scientific">Echinococcus granulosus</name>
    <name type="common">Hydatid tapeworm</name>
    <dbReference type="NCBI Taxonomy" id="6210"/>
    <lineage>
        <taxon>Eukaryota</taxon>
        <taxon>Metazoa</taxon>
        <taxon>Spiralia</taxon>
        <taxon>Lophotrochozoa</taxon>
        <taxon>Platyhelminthes</taxon>
        <taxon>Cestoda</taxon>
        <taxon>Eucestoda</taxon>
        <taxon>Cyclophyllidea</taxon>
        <taxon>Taeniidae</taxon>
        <taxon>Echinococcus</taxon>
        <taxon>Echinococcus granulosus group</taxon>
    </lineage>
</organism>
<protein>
    <submittedName>
        <fullName evidence="2 4">Uncharacterized protein</fullName>
    </submittedName>
</protein>
<reference evidence="2" key="2">
    <citation type="submission" date="2014-06" db="EMBL/GenBank/DDBJ databases">
        <authorList>
            <person name="Aslett M."/>
        </authorList>
    </citation>
    <scope>NUCLEOTIDE SEQUENCE</scope>
</reference>
<dbReference type="AlphaFoldDB" id="A0A068WXM9"/>
<gene>
    <name evidence="2" type="ORF">EgrG_002049800</name>
</gene>
<dbReference type="Proteomes" id="UP000492820">
    <property type="component" value="Unassembled WGS sequence"/>
</dbReference>
<proteinExistence type="predicted"/>
<reference evidence="4" key="3">
    <citation type="submission" date="2020-10" db="UniProtKB">
        <authorList>
            <consortium name="WormBaseParasite"/>
        </authorList>
    </citation>
    <scope>IDENTIFICATION</scope>
</reference>
<feature type="compositionally biased region" description="Pro residues" evidence="1">
    <location>
        <begin position="100"/>
        <end position="116"/>
    </location>
</feature>
<feature type="region of interest" description="Disordered" evidence="1">
    <location>
        <begin position="86"/>
        <end position="134"/>
    </location>
</feature>
<evidence type="ECO:0000313" key="3">
    <source>
        <dbReference type="Proteomes" id="UP000492820"/>
    </source>
</evidence>
<sequence>MHVSYFESTHFCHYTNIILANTGSMKHENLFSYYLGASVDVVGGLQLTRNSTCEVRSMDGNEERERRRRERKKGYTYGTAQFLLDNKQEGNVQHVHHHSSPPPAPPPAPPLTPPPTLSILSASPLLCTPPTDVI</sequence>
<feature type="compositionally biased region" description="Low complexity" evidence="1">
    <location>
        <begin position="117"/>
        <end position="126"/>
    </location>
</feature>
<evidence type="ECO:0000256" key="1">
    <source>
        <dbReference type="SAM" id="MobiDB-lite"/>
    </source>
</evidence>
<name>A0A068WXM9_ECHGR</name>
<accession>A0A068WXM9</accession>
<feature type="non-terminal residue" evidence="2">
    <location>
        <position position="134"/>
    </location>
</feature>
<evidence type="ECO:0000313" key="4">
    <source>
        <dbReference type="WBParaSite" id="EgrG_002049800"/>
    </source>
</evidence>
<dbReference type="EMBL" id="LK028636">
    <property type="protein sequence ID" value="CDS24876.1"/>
    <property type="molecule type" value="Genomic_DNA"/>
</dbReference>
<evidence type="ECO:0000313" key="2">
    <source>
        <dbReference type="EMBL" id="CDS24876.1"/>
    </source>
</evidence>